<organism evidence="2 3">
    <name type="scientific">Kryptolebias marmoratus</name>
    <name type="common">Mangrove killifish</name>
    <name type="synonym">Rivulus marmoratus</name>
    <dbReference type="NCBI Taxonomy" id="37003"/>
    <lineage>
        <taxon>Eukaryota</taxon>
        <taxon>Metazoa</taxon>
        <taxon>Chordata</taxon>
        <taxon>Craniata</taxon>
        <taxon>Vertebrata</taxon>
        <taxon>Euteleostomi</taxon>
        <taxon>Actinopterygii</taxon>
        <taxon>Neopterygii</taxon>
        <taxon>Teleostei</taxon>
        <taxon>Neoteleostei</taxon>
        <taxon>Acanthomorphata</taxon>
        <taxon>Ovalentaria</taxon>
        <taxon>Atherinomorphae</taxon>
        <taxon>Cyprinodontiformes</taxon>
        <taxon>Rivulidae</taxon>
        <taxon>Kryptolebias</taxon>
    </lineage>
</organism>
<dbReference type="Gene3D" id="1.10.287.210">
    <property type="match status" value="1"/>
</dbReference>
<keyword evidence="1" id="KW-1133">Transmembrane helix</keyword>
<evidence type="ECO:0000313" key="3">
    <source>
        <dbReference type="Proteomes" id="UP000264800"/>
    </source>
</evidence>
<protein>
    <submittedName>
        <fullName evidence="2">Uncharacterized protein</fullName>
    </submittedName>
</protein>
<keyword evidence="3" id="KW-1185">Reference proteome</keyword>
<evidence type="ECO:0000256" key="1">
    <source>
        <dbReference type="SAM" id="Phobius"/>
    </source>
</evidence>
<dbReference type="AlphaFoldDB" id="A0A3Q3B0V4"/>
<evidence type="ECO:0000313" key="2">
    <source>
        <dbReference type="Ensembl" id="ENSKMAP00000022496.1"/>
    </source>
</evidence>
<dbReference type="PANTHER" id="PTHR10424">
    <property type="entry name" value="VIRAL ENVELOPE PROTEIN"/>
    <property type="match status" value="1"/>
</dbReference>
<feature type="transmembrane region" description="Helical" evidence="1">
    <location>
        <begin position="198"/>
        <end position="219"/>
    </location>
</feature>
<keyword evidence="1" id="KW-0472">Membrane</keyword>
<sequence length="330" mass="36722">MLLCFLKNKHFFLGNIPHTHCKTVFVPCTLYANNDSLNSSQAPPQTTCSPYYHVPDVLGTLPQIDLYWLCSYFLYLALPENWAGRCAPIIATEHSYVVSAVKVTNQNRRVPRSVTVPHDSVWGSNVPENKKLWPRDQKVILSLFPSLGVGKLMLRVETLNYQFESFVDNVLTALVDVKPELTALILMTLQNRMVLDQLMALTGGVCVLVGTACCTFIPANDEDGGAIALALSNLTALRDTLAADHASPSTLFSWLPGNGWRQLLIKFLTPVIIVLMLLMALICCVIPLVKRLILNLINVHLLRYTFLTDSPSAHITNPTYQSDDSDSFDF</sequence>
<proteinExistence type="predicted"/>
<dbReference type="OMA" id="CTFISAN"/>
<dbReference type="STRING" id="37003.ENSKMAP00000022496"/>
<dbReference type="Proteomes" id="UP000264800">
    <property type="component" value="Unplaced"/>
</dbReference>
<keyword evidence="1" id="KW-0812">Transmembrane</keyword>
<name>A0A3Q3B0V4_KRYMA</name>
<dbReference type="Ensembl" id="ENSKMAT00000022781.1">
    <property type="protein sequence ID" value="ENSKMAP00000022496.1"/>
    <property type="gene ID" value="ENSKMAG00000016710.1"/>
</dbReference>
<dbReference type="Pfam" id="PF00429">
    <property type="entry name" value="TLV_coat"/>
    <property type="match status" value="1"/>
</dbReference>
<reference evidence="2" key="1">
    <citation type="submission" date="2025-08" db="UniProtKB">
        <authorList>
            <consortium name="Ensembl"/>
        </authorList>
    </citation>
    <scope>IDENTIFICATION</scope>
</reference>
<dbReference type="InterPro" id="IPR018154">
    <property type="entry name" value="TLV/ENV_coat_polyprotein"/>
</dbReference>
<dbReference type="SUPFAM" id="SSF58069">
    <property type="entry name" value="Virus ectodomain"/>
    <property type="match status" value="1"/>
</dbReference>
<feature type="transmembrane region" description="Helical" evidence="1">
    <location>
        <begin position="263"/>
        <end position="289"/>
    </location>
</feature>
<reference evidence="2" key="2">
    <citation type="submission" date="2025-09" db="UniProtKB">
        <authorList>
            <consortium name="Ensembl"/>
        </authorList>
    </citation>
    <scope>IDENTIFICATION</scope>
</reference>
<accession>A0A3Q3B0V4</accession>
<dbReference type="GeneTree" id="ENSGT00530000064449"/>